<dbReference type="RefSeq" id="XP_013282099.1">
    <property type="nucleotide sequence ID" value="XM_013426645.1"/>
</dbReference>
<evidence type="ECO:0000256" key="4">
    <source>
        <dbReference type="SAM" id="SignalP"/>
    </source>
</evidence>
<keyword evidence="1" id="KW-0378">Hydrolase</keyword>
<feature type="signal peptide" evidence="4">
    <location>
        <begin position="1"/>
        <end position="25"/>
    </location>
</feature>
<sequence>MIVRLSWLAAIIIVVIILHATPGLAQDEVATSEVTPPEATSIEIPPPEATPVEVPPEPIPNPDEITDPVVPEEEGSEIEGTGEEQHEDEDVIPYTTPHLPEDCSDIRIFSARGSNEPYPGRGGEMLGVMCSKFEPQGVSCDYEDIVYPANISYSGFYCESANAGAYAGQAQLRAYAERCPDSKLVLLGYSQGAAVVGDMLGGGGGPIFGCDQAWNPSLPRDTAPGSKIAAVVAMGDPRFTADQPYNIGRGSTYNGTAPRSGQQLDDLNVYEDITAMWCNAGDPVCAVGSDPVNITAHWSYYDQYSVVASEWVVATVLHHPDVRLDLDLDGRNESVVLTGSNSSDDDDDSGGGGVENKATSLTGLAGGGITGRLGVAVLVTAGLIWTI</sequence>
<keyword evidence="2" id="KW-1015">Disulfide bond</keyword>
<dbReference type="VEuPathDB" id="FungiDB:Z517_08126"/>
<feature type="region of interest" description="Disordered" evidence="3">
    <location>
        <begin position="335"/>
        <end position="355"/>
    </location>
</feature>
<evidence type="ECO:0000313" key="6">
    <source>
        <dbReference type="Proteomes" id="UP000053029"/>
    </source>
</evidence>
<dbReference type="SUPFAM" id="SSF53474">
    <property type="entry name" value="alpha/beta-Hydrolases"/>
    <property type="match status" value="1"/>
</dbReference>
<feature type="compositionally biased region" description="Pro residues" evidence="3">
    <location>
        <begin position="44"/>
        <end position="61"/>
    </location>
</feature>
<accession>A0A0D2DKU0</accession>
<dbReference type="PANTHER" id="PTHR33630:SF13">
    <property type="entry name" value="ACETYLXYLAN ESTERASE"/>
    <property type="match status" value="1"/>
</dbReference>
<evidence type="ECO:0000256" key="3">
    <source>
        <dbReference type="SAM" id="MobiDB-lite"/>
    </source>
</evidence>
<dbReference type="InterPro" id="IPR029058">
    <property type="entry name" value="AB_hydrolase_fold"/>
</dbReference>
<dbReference type="Pfam" id="PF01083">
    <property type="entry name" value="Cutinase"/>
    <property type="match status" value="1"/>
</dbReference>
<dbReference type="GeneID" id="25307616"/>
<dbReference type="OrthoDB" id="2586582at2759"/>
<evidence type="ECO:0000256" key="2">
    <source>
        <dbReference type="ARBA" id="ARBA00023157"/>
    </source>
</evidence>
<dbReference type="AlphaFoldDB" id="A0A0D2DKU0"/>
<name>A0A0D2DKU0_9EURO</name>
<dbReference type="InterPro" id="IPR000675">
    <property type="entry name" value="Cutinase/axe"/>
</dbReference>
<dbReference type="GO" id="GO:0052689">
    <property type="term" value="F:carboxylic ester hydrolase activity"/>
    <property type="evidence" value="ECO:0007669"/>
    <property type="project" value="UniProtKB-ARBA"/>
</dbReference>
<keyword evidence="4" id="KW-0732">Signal</keyword>
<proteinExistence type="predicted"/>
<dbReference type="EMBL" id="KN846973">
    <property type="protein sequence ID" value="KIW78291.1"/>
    <property type="molecule type" value="Genomic_DNA"/>
</dbReference>
<gene>
    <name evidence="5" type="ORF">Z517_08126</name>
</gene>
<reference evidence="5 6" key="1">
    <citation type="submission" date="2015-01" db="EMBL/GenBank/DDBJ databases">
        <title>The Genome Sequence of Fonsecaea pedrosoi CBS 271.37.</title>
        <authorList>
            <consortium name="The Broad Institute Genomics Platform"/>
            <person name="Cuomo C."/>
            <person name="de Hoog S."/>
            <person name="Gorbushina A."/>
            <person name="Stielow B."/>
            <person name="Teixiera M."/>
            <person name="Abouelleil A."/>
            <person name="Chapman S.B."/>
            <person name="Priest M."/>
            <person name="Young S.K."/>
            <person name="Wortman J."/>
            <person name="Nusbaum C."/>
            <person name="Birren B."/>
        </authorList>
    </citation>
    <scope>NUCLEOTIDE SEQUENCE [LARGE SCALE GENOMIC DNA]</scope>
    <source>
        <strain evidence="5 6">CBS 271.37</strain>
    </source>
</reference>
<evidence type="ECO:0000256" key="1">
    <source>
        <dbReference type="ARBA" id="ARBA00022801"/>
    </source>
</evidence>
<feature type="chain" id="PRO_5002240513" evidence="4">
    <location>
        <begin position="26"/>
        <end position="387"/>
    </location>
</feature>
<evidence type="ECO:0000313" key="5">
    <source>
        <dbReference type="EMBL" id="KIW78291.1"/>
    </source>
</evidence>
<feature type="compositionally biased region" description="Acidic residues" evidence="3">
    <location>
        <begin position="64"/>
        <end position="89"/>
    </location>
</feature>
<dbReference type="Proteomes" id="UP000053029">
    <property type="component" value="Unassembled WGS sequence"/>
</dbReference>
<dbReference type="HOGENOM" id="CLU_705976_0_0_1"/>
<protein>
    <submittedName>
        <fullName evidence="5">Unplaced genomic scaffold supercont1.5, whole genome shotgun sequence</fullName>
    </submittedName>
</protein>
<dbReference type="SMART" id="SM01110">
    <property type="entry name" value="Cutinase"/>
    <property type="match status" value="1"/>
</dbReference>
<keyword evidence="6" id="KW-1185">Reference proteome</keyword>
<dbReference type="Gene3D" id="3.40.50.1820">
    <property type="entry name" value="alpha/beta hydrolase"/>
    <property type="match status" value="1"/>
</dbReference>
<organism evidence="5 6">
    <name type="scientific">Fonsecaea pedrosoi CBS 271.37</name>
    <dbReference type="NCBI Taxonomy" id="1442368"/>
    <lineage>
        <taxon>Eukaryota</taxon>
        <taxon>Fungi</taxon>
        <taxon>Dikarya</taxon>
        <taxon>Ascomycota</taxon>
        <taxon>Pezizomycotina</taxon>
        <taxon>Eurotiomycetes</taxon>
        <taxon>Chaetothyriomycetidae</taxon>
        <taxon>Chaetothyriales</taxon>
        <taxon>Herpotrichiellaceae</taxon>
        <taxon>Fonsecaea</taxon>
    </lineage>
</organism>
<feature type="region of interest" description="Disordered" evidence="3">
    <location>
        <begin position="29"/>
        <end position="89"/>
    </location>
</feature>
<dbReference type="PANTHER" id="PTHR33630">
    <property type="entry name" value="CUTINASE RV1984C-RELATED-RELATED"/>
    <property type="match status" value="1"/>
</dbReference>